<dbReference type="InterPro" id="IPR027417">
    <property type="entry name" value="P-loop_NTPase"/>
</dbReference>
<protein>
    <recommendedName>
        <fullName evidence="7">Helicase ATP-binding domain-containing protein</fullName>
    </recommendedName>
</protein>
<dbReference type="PANTHER" id="PTHR45626:SF26">
    <property type="entry name" value="FAMILY HELICASE, PUTATIVE (AFU_ORTHOLOGUE AFUA_2G09120)-RELATED"/>
    <property type="match status" value="1"/>
</dbReference>
<keyword evidence="5" id="KW-0067">ATP-binding</keyword>
<dbReference type="InterPro" id="IPR001650">
    <property type="entry name" value="Helicase_C-like"/>
</dbReference>
<dbReference type="InterPro" id="IPR050628">
    <property type="entry name" value="SNF2_RAD54_helicase_TF"/>
</dbReference>
<dbReference type="Pfam" id="PF00176">
    <property type="entry name" value="SNF2-rel_dom"/>
    <property type="match status" value="1"/>
</dbReference>
<comment type="caution">
    <text evidence="8">The sequence shown here is derived from an EMBL/GenBank/DDBJ whole genome shotgun (WGS) entry which is preliminary data.</text>
</comment>
<dbReference type="GO" id="GO:0006281">
    <property type="term" value="P:DNA repair"/>
    <property type="evidence" value="ECO:0007669"/>
    <property type="project" value="TreeGrafter"/>
</dbReference>
<dbReference type="InterPro" id="IPR029063">
    <property type="entry name" value="SAM-dependent_MTases_sf"/>
</dbReference>
<keyword evidence="2" id="KW-0808">Transferase</keyword>
<dbReference type="Gene3D" id="3.40.50.300">
    <property type="entry name" value="P-loop containing nucleotide triphosphate hydrolases"/>
    <property type="match status" value="1"/>
</dbReference>
<dbReference type="GO" id="GO:0008168">
    <property type="term" value="F:methyltransferase activity"/>
    <property type="evidence" value="ECO:0007669"/>
    <property type="project" value="UniProtKB-KW"/>
</dbReference>
<dbReference type="CDD" id="cd18793">
    <property type="entry name" value="SF2_C_SNF"/>
    <property type="match status" value="1"/>
</dbReference>
<feature type="compositionally biased region" description="Acidic residues" evidence="6">
    <location>
        <begin position="1465"/>
        <end position="1479"/>
    </location>
</feature>
<feature type="compositionally biased region" description="Basic and acidic residues" evidence="6">
    <location>
        <begin position="1607"/>
        <end position="1623"/>
    </location>
</feature>
<feature type="compositionally biased region" description="Acidic residues" evidence="6">
    <location>
        <begin position="1514"/>
        <end position="1541"/>
    </location>
</feature>
<evidence type="ECO:0000256" key="3">
    <source>
        <dbReference type="ARBA" id="ARBA00022741"/>
    </source>
</evidence>
<name>A0AAD6U5B1_9AGAR</name>
<keyword evidence="4" id="KW-0378">Hydrolase</keyword>
<dbReference type="GO" id="GO:0005524">
    <property type="term" value="F:ATP binding"/>
    <property type="evidence" value="ECO:0007669"/>
    <property type="project" value="UniProtKB-KW"/>
</dbReference>
<feature type="region of interest" description="Disordered" evidence="6">
    <location>
        <begin position="1"/>
        <end position="72"/>
    </location>
</feature>
<dbReference type="InterPro" id="IPR001525">
    <property type="entry name" value="C5_MeTfrase"/>
</dbReference>
<gene>
    <name evidence="8" type="ORF">B0H15DRAFT_930158</name>
</gene>
<evidence type="ECO:0000313" key="9">
    <source>
        <dbReference type="Proteomes" id="UP001222325"/>
    </source>
</evidence>
<dbReference type="InterPro" id="IPR014001">
    <property type="entry name" value="Helicase_ATP-bd"/>
</dbReference>
<accession>A0AAD6U5B1</accession>
<dbReference type="Gene3D" id="3.40.50.150">
    <property type="entry name" value="Vaccinia Virus protein VP39"/>
    <property type="match status" value="1"/>
</dbReference>
<dbReference type="SUPFAM" id="SSF52540">
    <property type="entry name" value="P-loop containing nucleoside triphosphate hydrolases"/>
    <property type="match status" value="2"/>
</dbReference>
<feature type="domain" description="Helicase ATP-binding" evidence="7">
    <location>
        <begin position="1138"/>
        <end position="1754"/>
    </location>
</feature>
<dbReference type="InterPro" id="IPR049730">
    <property type="entry name" value="SNF2/RAD54-like_C"/>
</dbReference>
<dbReference type="GO" id="GO:0005634">
    <property type="term" value="C:nucleus"/>
    <property type="evidence" value="ECO:0007669"/>
    <property type="project" value="TreeGrafter"/>
</dbReference>
<evidence type="ECO:0000256" key="2">
    <source>
        <dbReference type="ARBA" id="ARBA00022679"/>
    </source>
</evidence>
<dbReference type="GO" id="GO:0032259">
    <property type="term" value="P:methylation"/>
    <property type="evidence" value="ECO:0007669"/>
    <property type="project" value="UniProtKB-KW"/>
</dbReference>
<feature type="compositionally biased region" description="Basic and acidic residues" evidence="6">
    <location>
        <begin position="28"/>
        <end position="38"/>
    </location>
</feature>
<feature type="region of interest" description="Disordered" evidence="6">
    <location>
        <begin position="1385"/>
        <end position="1407"/>
    </location>
</feature>
<evidence type="ECO:0000256" key="5">
    <source>
        <dbReference type="ARBA" id="ARBA00022840"/>
    </source>
</evidence>
<feature type="region of interest" description="Disordered" evidence="6">
    <location>
        <begin position="1431"/>
        <end position="1656"/>
    </location>
</feature>
<dbReference type="EMBL" id="JARJCN010000020">
    <property type="protein sequence ID" value="KAJ7091441.1"/>
    <property type="molecule type" value="Genomic_DNA"/>
</dbReference>
<proteinExistence type="predicted"/>
<keyword evidence="1" id="KW-0489">Methyltransferase</keyword>
<sequence length="2238" mass="248365">MAKEKSKAKPAARKITAYFKGSGKSKSKPADDSDHDPAENASAPDSNDDSEDDAPVAASKTDSKIISPDMSDLPPIHEIPDIFADLVSRVPKIKDVAQRVEGRKLRVATMCSGTESPLLALELMQKAISEQYGLDLKVDHVFSCEIEPFKQAYIERNFHPPILFRDVCELGRDEAHTAYGALAPVPGDVDLLVAGTSCVDYSNLNNVKQGIDAKGESGQTFRGMLGWVKRHRPPLVILENVCSAPWPRVAEEFEKIGYSAKFSRFDTKFYYIAHTRTRVYLIAVDGRGSKVPEIGMQLVTRDLRRPASSTLDEFLLPWDDPRIHQARQKLVKENSNAGDRRAGRTDWNRCERRHERARSDECLGKKRPLTNWEDAGSCRLPDYAWSDWAVSQVERVWDLMDILFLRSAKKGIDPSYKTQVWNLSQNVDRTHGSSKVGICPCLTPSMIPYITNRGGPMVGLEALAMQGLPVDKLLLTRETEDQLADLAGNAMSTTVVGACILAALVSGIGLLKTGTDSESYEAKSNAAVRDAESRAMDVDSVDAGAETIENRIVGEDQLLSQSLDLSVTNASSLADLLINAEKSARLCDCEGRTDITARKLTRCIDCGDSSCTKCGGRPEHNPVPVDIIANPRLHPSEFADQLKSTLPMCLSLNGLSQELLDDLKGAADVSISSKLWSSWRTSVLRIPTAELRFVEPKRQEIWIASYESPDALLELHLHPQQPEWRLYAKAEKSEPANAEIRQILKAPVGRLRCAGALLSGVWQFALPQFASVPLTIEGVGELVPSWEGRLGLTEDEYKDKLVYPKLRITAAPDVVDKFDRDVSGVYMLFDKCGTANGALHKKDMTADESALPPLFLLMHPQRTSDDDDCFAFSISKRRYAFGESRPIIAQLDPKWRQSSDDKPNKVNCRVPVWKTTEHVELRPSHSQDAEFAIPGQALALGGSNDACGSAQAVLVCHVPLGKQPGPEWPRGNWGVVDKVNERSIFRSLAWLLERIRHVDDSFKGAWQAVDLPKEISNCERCSPSAPQLQWIQAGKKMVPFEDPVQAGHYERSLKKRPSPFVTQLKVDENGTGTVRVGFNAPTLLHRALSRLPVANRSEPPVVSWRLNTSYTPTANQNLPKFVLTSNKLDNEHAQPPHFRLKLRKEQLRSLRWMVQQESSDAPPFMEEEISEAILHPLGWRAEARAQRPVRVRGGVLADAVGYGKTAAALGLIDCTSKSVEDDFEQMGRVAGKISLKATLIVVPPHLVRQWASEAKKFTTKDHFTIITIATLASLNSLTIEDFQEADLVIIASTLPRSQAYLDNLQLFCANGVLPTAPGRHFNARLHDMSVSLKAQVDRLQDEGALAVMTEIKRAQVAEAKAQAEAKVITKRLKGKNYREAAAKLEKNGADVESVPRESATKASRSPSGLTMEVVIPLLPGRKAGKDMILFETSSSASEKPDVDSDSDAPRKRKPRAAAKKAIVLSDDDDDVASEYDGSEDEHKAPKKKGSKPKAPSRKRPAAKSKAKLRAKSDSDEDDYSAEETASEDDDEEEEEEEEEDTPLATSVPGSEDSDDESEVPIVSTELSVAEGSPTDQQKQGTKRKAPAAKKTSVKSKKSSASSTPSRAAREAAETSDSEADKPPTRKKKTSKRKAETDDDDAPPSKKAKKRVDSDPWKLETPAVKRSFINMKAPPLEMFNFARKIIDEYTYLDGKAYPLITNLTAERHWVLSGTPPVHDFAAVKTISALLGLHLGVDDDGEGQSVEVKKRRREQTDAEKFHSFREVHSLEWHAHRHQLGQTFLDRFVRQNVPEIDEIPFTEHIEDIELPAAEKAIYLELEHHLRALDMTIKRGRKTESDREKRLAKSLGDSKTAEEALLKRCSHFDLETLNENAMKACDVIVSERQHQLDDCKTELLKAVKAGVKREIALGNVPDESIFNIWVRSSQDTGVDDADASDMIRVILNDADVESMHKKKSRKSVEVTTKVKDAIWEHREATHEIRRLCKELVGRVRSLRFFTAVRDLQKQREVPLDVMCVSCGKKSVPISQVSVLSSCGHMGCSECVKKCADKEECVYRGSGACISAARVLNIVEAESLGIDDEARDGRGKHYGKKLEEVMTLIKKKIPEDERVLVFVQFPDLMKKVAEALKDNRVKFLEIKGSASMKSKSLESFQQNSAERVLLLNLMDESASGANLTSANHAIFLSPLLAPSQEIYEACMTQAVGRLVRFGQMKHVHIWRYKTRDTIDVEVYKEREAAKA</sequence>
<dbReference type="SMART" id="SM00487">
    <property type="entry name" value="DEXDc"/>
    <property type="match status" value="1"/>
</dbReference>
<evidence type="ECO:0000256" key="1">
    <source>
        <dbReference type="ARBA" id="ARBA00022603"/>
    </source>
</evidence>
<keyword evidence="9" id="KW-1185">Reference proteome</keyword>
<dbReference type="Pfam" id="PF00271">
    <property type="entry name" value="Helicase_C"/>
    <property type="match status" value="1"/>
</dbReference>
<dbReference type="GO" id="GO:0008094">
    <property type="term" value="F:ATP-dependent activity, acting on DNA"/>
    <property type="evidence" value="ECO:0007669"/>
    <property type="project" value="TreeGrafter"/>
</dbReference>
<feature type="compositionally biased region" description="Basic and acidic residues" evidence="6">
    <location>
        <begin position="1385"/>
        <end position="1399"/>
    </location>
</feature>
<evidence type="ECO:0000313" key="8">
    <source>
        <dbReference type="EMBL" id="KAJ7091441.1"/>
    </source>
</evidence>
<keyword evidence="3" id="KW-0547">Nucleotide-binding</keyword>
<dbReference type="Pfam" id="PF00145">
    <property type="entry name" value="DNA_methylase"/>
    <property type="match status" value="1"/>
</dbReference>
<dbReference type="Gene3D" id="3.40.50.10810">
    <property type="entry name" value="Tandem AAA-ATPase domain"/>
    <property type="match status" value="1"/>
</dbReference>
<dbReference type="InterPro" id="IPR038718">
    <property type="entry name" value="SNF2-like_sf"/>
</dbReference>
<evidence type="ECO:0000259" key="7">
    <source>
        <dbReference type="SMART" id="SM00487"/>
    </source>
</evidence>
<feature type="compositionally biased region" description="Basic residues" evidence="6">
    <location>
        <begin position="1484"/>
        <end position="1509"/>
    </location>
</feature>
<reference evidence="8" key="1">
    <citation type="submission" date="2023-03" db="EMBL/GenBank/DDBJ databases">
        <title>Massive genome expansion in bonnet fungi (Mycena s.s.) driven by repeated elements and novel gene families across ecological guilds.</title>
        <authorList>
            <consortium name="Lawrence Berkeley National Laboratory"/>
            <person name="Harder C.B."/>
            <person name="Miyauchi S."/>
            <person name="Viragh M."/>
            <person name="Kuo A."/>
            <person name="Thoen E."/>
            <person name="Andreopoulos B."/>
            <person name="Lu D."/>
            <person name="Skrede I."/>
            <person name="Drula E."/>
            <person name="Henrissat B."/>
            <person name="Morin E."/>
            <person name="Kohler A."/>
            <person name="Barry K."/>
            <person name="LaButti K."/>
            <person name="Morin E."/>
            <person name="Salamov A."/>
            <person name="Lipzen A."/>
            <person name="Mereny Z."/>
            <person name="Hegedus B."/>
            <person name="Baldrian P."/>
            <person name="Stursova M."/>
            <person name="Weitz H."/>
            <person name="Taylor A."/>
            <person name="Grigoriev I.V."/>
            <person name="Nagy L.G."/>
            <person name="Martin F."/>
            <person name="Kauserud H."/>
        </authorList>
    </citation>
    <scope>NUCLEOTIDE SEQUENCE</scope>
    <source>
        <strain evidence="8">CBHHK173m</strain>
    </source>
</reference>
<dbReference type="PANTHER" id="PTHR45626">
    <property type="entry name" value="TRANSCRIPTION TERMINATION FACTOR 2-RELATED"/>
    <property type="match status" value="1"/>
</dbReference>
<evidence type="ECO:0000256" key="4">
    <source>
        <dbReference type="ARBA" id="ARBA00022801"/>
    </source>
</evidence>
<dbReference type="Proteomes" id="UP001222325">
    <property type="component" value="Unassembled WGS sequence"/>
</dbReference>
<dbReference type="GO" id="GO:0016787">
    <property type="term" value="F:hydrolase activity"/>
    <property type="evidence" value="ECO:0007669"/>
    <property type="project" value="UniProtKB-KW"/>
</dbReference>
<dbReference type="SUPFAM" id="SSF53335">
    <property type="entry name" value="S-adenosyl-L-methionine-dependent methyltransferases"/>
    <property type="match status" value="1"/>
</dbReference>
<evidence type="ECO:0000256" key="6">
    <source>
        <dbReference type="SAM" id="MobiDB-lite"/>
    </source>
</evidence>
<feature type="compositionally biased region" description="Basic residues" evidence="6">
    <location>
        <begin position="1580"/>
        <end position="1597"/>
    </location>
</feature>
<organism evidence="8 9">
    <name type="scientific">Mycena belliarum</name>
    <dbReference type="NCBI Taxonomy" id="1033014"/>
    <lineage>
        <taxon>Eukaryota</taxon>
        <taxon>Fungi</taxon>
        <taxon>Dikarya</taxon>
        <taxon>Basidiomycota</taxon>
        <taxon>Agaricomycotina</taxon>
        <taxon>Agaricomycetes</taxon>
        <taxon>Agaricomycetidae</taxon>
        <taxon>Agaricales</taxon>
        <taxon>Marasmiineae</taxon>
        <taxon>Mycenaceae</taxon>
        <taxon>Mycena</taxon>
    </lineage>
</organism>
<dbReference type="InterPro" id="IPR000330">
    <property type="entry name" value="SNF2_N"/>
</dbReference>